<dbReference type="OrthoDB" id="9970859at2"/>
<dbReference type="STRING" id="621456.BJP26_03395"/>
<evidence type="ECO:0000313" key="1">
    <source>
        <dbReference type="EMBL" id="KZB95340.1"/>
    </source>
</evidence>
<reference evidence="1" key="1">
    <citation type="submission" date="2016-03" db="EMBL/GenBank/DDBJ databases">
        <title>Sphingomonas melonis TY, whole genome shotgun sequencing.</title>
        <authorList>
            <person name="Wang H."/>
            <person name="Zhu P."/>
        </authorList>
    </citation>
    <scope>NUCLEOTIDE SEQUENCE [LARGE SCALE GENOMIC DNA]</scope>
    <source>
        <strain evidence="1">TY</strain>
    </source>
</reference>
<accession>A0A175Y5V0</accession>
<dbReference type="KEGG" id="smy:BJP26_03395"/>
<sequence length="125" mass="14563">MAARRMNRDPLTGRFISHAEACALIVAAGDRRRRWERRERLGPPAAVILANPTDRFPRWRLRVFDRCWPWRASRGQAVADALASRNGRREDGTFYLDACAFIQRDPPPFLELARRRYAAIEDVER</sequence>
<protein>
    <submittedName>
        <fullName evidence="1">Uncharacterized protein</fullName>
    </submittedName>
</protein>
<keyword evidence="2" id="KW-1185">Reference proteome</keyword>
<proteinExistence type="predicted"/>
<gene>
    <name evidence="1" type="ORF">AVM11_03435</name>
</gene>
<organism evidence="1 2">
    <name type="scientific">Sphingomonas melonis TY</name>
    <dbReference type="NCBI Taxonomy" id="621456"/>
    <lineage>
        <taxon>Bacteria</taxon>
        <taxon>Pseudomonadati</taxon>
        <taxon>Pseudomonadota</taxon>
        <taxon>Alphaproteobacteria</taxon>
        <taxon>Sphingomonadales</taxon>
        <taxon>Sphingomonadaceae</taxon>
        <taxon>Sphingomonas</taxon>
    </lineage>
</organism>
<dbReference type="Proteomes" id="UP000078460">
    <property type="component" value="Unassembled WGS sequence"/>
</dbReference>
<comment type="caution">
    <text evidence="1">The sequence shown here is derived from an EMBL/GenBank/DDBJ whole genome shotgun (WGS) entry which is preliminary data.</text>
</comment>
<dbReference type="EMBL" id="LQCK02000012">
    <property type="protein sequence ID" value="KZB95340.1"/>
    <property type="molecule type" value="Genomic_DNA"/>
</dbReference>
<name>A0A175Y5V0_9SPHN</name>
<evidence type="ECO:0000313" key="2">
    <source>
        <dbReference type="Proteomes" id="UP000078460"/>
    </source>
</evidence>
<dbReference type="AlphaFoldDB" id="A0A175Y5V0"/>